<protein>
    <submittedName>
        <fullName evidence="2">CYFA0S09e00540g1_1</fullName>
    </submittedName>
</protein>
<dbReference type="PIRSF" id="PIRSF016468">
    <property type="entry name" value="PHF5"/>
    <property type="match status" value="1"/>
</dbReference>
<dbReference type="OrthoDB" id="10248186at2759"/>
<comment type="similarity">
    <text evidence="1">Belongs to the PHF5 family.</text>
</comment>
<name>A0A061AXK9_CYBFA</name>
<gene>
    <name evidence="2" type="ORF">CYFA0S_09e00540g</name>
</gene>
<evidence type="ECO:0000313" key="2">
    <source>
        <dbReference type="EMBL" id="CDR42301.1"/>
    </source>
</evidence>
<dbReference type="InterPro" id="IPR005345">
    <property type="entry name" value="PHF5"/>
</dbReference>
<dbReference type="EMBL" id="LK052894">
    <property type="protein sequence ID" value="CDR42301.1"/>
    <property type="molecule type" value="Genomic_DNA"/>
</dbReference>
<dbReference type="VEuPathDB" id="FungiDB:BON22_2582"/>
<proteinExistence type="inferred from homology"/>
<evidence type="ECO:0000256" key="1">
    <source>
        <dbReference type="ARBA" id="ARBA00008626"/>
    </source>
</evidence>
<sequence>MSRHQFDLVLCLKQPGTHIGKLCDKCEGRCPICDSFVRPTTKVRICEECAFGKNGDKCVVCGGNGVSDAYYCYECVLLENDRNGCPKIINMGSSRMDVFYEKKRQKQLQG</sequence>
<organism evidence="2">
    <name type="scientific">Cyberlindnera fabianii</name>
    <name type="common">Yeast</name>
    <name type="synonym">Hansenula fabianii</name>
    <dbReference type="NCBI Taxonomy" id="36022"/>
    <lineage>
        <taxon>Eukaryota</taxon>
        <taxon>Fungi</taxon>
        <taxon>Dikarya</taxon>
        <taxon>Ascomycota</taxon>
        <taxon>Saccharomycotina</taxon>
        <taxon>Saccharomycetes</taxon>
        <taxon>Phaffomycetales</taxon>
        <taxon>Phaffomycetaceae</taxon>
        <taxon>Cyberlindnera</taxon>
    </lineage>
</organism>
<accession>A0A061AXK9</accession>
<dbReference type="PhylomeDB" id="A0A061AXK9"/>
<dbReference type="AlphaFoldDB" id="A0A061AXK9"/>
<dbReference type="Pfam" id="PF03660">
    <property type="entry name" value="PHF5"/>
    <property type="match status" value="1"/>
</dbReference>
<dbReference type="GO" id="GO:0000398">
    <property type="term" value="P:mRNA splicing, via spliceosome"/>
    <property type="evidence" value="ECO:0007669"/>
    <property type="project" value="InterPro"/>
</dbReference>
<dbReference type="PANTHER" id="PTHR13120">
    <property type="entry name" value="PHD FINGER-LIKE DOMAIN-CONTAINING PROTEIN 5A"/>
    <property type="match status" value="1"/>
</dbReference>
<reference evidence="2" key="1">
    <citation type="journal article" date="2014" name="Genome Announc.">
        <title>Genome sequence of the yeast Cyberlindnera fabianii (Hansenula fabianii).</title>
        <authorList>
            <person name="Freel K.C."/>
            <person name="Sarilar V."/>
            <person name="Neuveglise C."/>
            <person name="Devillers H."/>
            <person name="Friedrich A."/>
            <person name="Schacherer J."/>
        </authorList>
    </citation>
    <scope>NUCLEOTIDE SEQUENCE</scope>
    <source>
        <strain evidence="2">YJS4271</strain>
    </source>
</reference>